<evidence type="ECO:0000256" key="3">
    <source>
        <dbReference type="ARBA" id="ARBA00022827"/>
    </source>
</evidence>
<dbReference type="Pfam" id="PF00890">
    <property type="entry name" value="FAD_binding_2"/>
    <property type="match status" value="1"/>
</dbReference>
<evidence type="ECO:0000259" key="5">
    <source>
        <dbReference type="Pfam" id="PF00890"/>
    </source>
</evidence>
<comment type="caution">
    <text evidence="6">The sequence shown here is derived from an EMBL/GenBank/DDBJ whole genome shotgun (WGS) entry which is preliminary data.</text>
</comment>
<evidence type="ECO:0000256" key="2">
    <source>
        <dbReference type="ARBA" id="ARBA00022630"/>
    </source>
</evidence>
<proteinExistence type="predicted"/>
<feature type="non-terminal residue" evidence="6">
    <location>
        <position position="171"/>
    </location>
</feature>
<evidence type="ECO:0000313" key="7">
    <source>
        <dbReference type="Proteomes" id="UP000575068"/>
    </source>
</evidence>
<dbReference type="Gene3D" id="3.50.50.60">
    <property type="entry name" value="FAD/NAD(P)-binding domain"/>
    <property type="match status" value="1"/>
</dbReference>
<keyword evidence="3" id="KW-0274">FAD</keyword>
<dbReference type="InterPro" id="IPR050315">
    <property type="entry name" value="FAD-oxidoreductase_2"/>
</dbReference>
<dbReference type="InterPro" id="IPR003953">
    <property type="entry name" value="FAD-dep_OxRdtase_2_FAD-bd"/>
</dbReference>
<gene>
    <name evidence="6" type="ORF">HNQ99_003370</name>
</gene>
<evidence type="ECO:0000256" key="1">
    <source>
        <dbReference type="ARBA" id="ARBA00001974"/>
    </source>
</evidence>
<accession>A0A840HXD3</accession>
<keyword evidence="2" id="KW-0285">Flavoprotein</keyword>
<dbReference type="EMBL" id="JACHOV010000028">
    <property type="protein sequence ID" value="MBB4643032.1"/>
    <property type="molecule type" value="Genomic_DNA"/>
</dbReference>
<dbReference type="RefSeq" id="WP_184477620.1">
    <property type="nucleotide sequence ID" value="NZ_JACHOV010000028.1"/>
</dbReference>
<evidence type="ECO:0000313" key="6">
    <source>
        <dbReference type="EMBL" id="MBB4643032.1"/>
    </source>
</evidence>
<evidence type="ECO:0000256" key="4">
    <source>
        <dbReference type="ARBA" id="ARBA00023002"/>
    </source>
</evidence>
<protein>
    <submittedName>
        <fullName evidence="6">Succinate dehydrogenase/fumarate reductase flavoprotein subunit</fullName>
    </submittedName>
</protein>
<feature type="domain" description="FAD-dependent oxidoreductase 2 FAD-binding" evidence="5">
    <location>
        <begin position="6"/>
        <end position="168"/>
    </location>
</feature>
<dbReference type="PANTHER" id="PTHR43400">
    <property type="entry name" value="FUMARATE REDUCTASE"/>
    <property type="match status" value="1"/>
</dbReference>
<name>A0A840HXD3_9SPHN</name>
<dbReference type="GO" id="GO:0016491">
    <property type="term" value="F:oxidoreductase activity"/>
    <property type="evidence" value="ECO:0007669"/>
    <property type="project" value="UniProtKB-KW"/>
</dbReference>
<dbReference type="PRINTS" id="PR00411">
    <property type="entry name" value="PNDRDTASEI"/>
</dbReference>
<dbReference type="PRINTS" id="PR00368">
    <property type="entry name" value="FADPNR"/>
</dbReference>
<dbReference type="PANTHER" id="PTHR43400:SF7">
    <property type="entry name" value="FAD-DEPENDENT OXIDOREDUCTASE 2 FAD BINDING DOMAIN-CONTAINING PROTEIN"/>
    <property type="match status" value="1"/>
</dbReference>
<keyword evidence="7" id="KW-1185">Reference proteome</keyword>
<organism evidence="6 7">
    <name type="scientific">Rhizorhapis suberifaciens</name>
    <name type="common">corky root of lettuce</name>
    <dbReference type="NCBI Taxonomy" id="13656"/>
    <lineage>
        <taxon>Bacteria</taxon>
        <taxon>Pseudomonadati</taxon>
        <taxon>Pseudomonadota</taxon>
        <taxon>Alphaproteobacteria</taxon>
        <taxon>Sphingomonadales</taxon>
        <taxon>Sphingomonadaceae</taxon>
        <taxon>Rhizorhapis</taxon>
    </lineage>
</organism>
<dbReference type="Proteomes" id="UP000575068">
    <property type="component" value="Unassembled WGS sequence"/>
</dbReference>
<keyword evidence="4" id="KW-0560">Oxidoreductase</keyword>
<sequence length="171" mass="17343">MSVDYDVVVVGGGGAGLSAAYHAAKMGASVIIVEAAPSLGGATALASGVVFAAGTSVQQAAGITDSAEDMYQYMMTLNQWSIKPALARRLAESGAYIIDWLTELGNEFPPELIVESGVADRPRGHQALGAGIGIIQSLINATGALGVEVALGSRVSDLIVEDGRVVGIRSG</sequence>
<dbReference type="SUPFAM" id="SSF51905">
    <property type="entry name" value="FAD/NAD(P)-binding domain"/>
    <property type="match status" value="1"/>
</dbReference>
<dbReference type="InterPro" id="IPR036188">
    <property type="entry name" value="FAD/NAD-bd_sf"/>
</dbReference>
<comment type="cofactor">
    <cofactor evidence="1">
        <name>FAD</name>
        <dbReference type="ChEBI" id="CHEBI:57692"/>
    </cofactor>
</comment>
<dbReference type="AlphaFoldDB" id="A0A840HXD3"/>
<reference evidence="6 7" key="1">
    <citation type="submission" date="2020-08" db="EMBL/GenBank/DDBJ databases">
        <title>Genomic Encyclopedia of Type Strains, Phase IV (KMG-IV): sequencing the most valuable type-strain genomes for metagenomic binning, comparative biology and taxonomic classification.</title>
        <authorList>
            <person name="Goeker M."/>
        </authorList>
    </citation>
    <scope>NUCLEOTIDE SEQUENCE [LARGE SCALE GENOMIC DNA]</scope>
    <source>
        <strain evidence="6 7">DSM 7465</strain>
    </source>
</reference>